<name>A0AAN7T8V5_9PEZI</name>
<evidence type="ECO:0000313" key="3">
    <source>
        <dbReference type="Proteomes" id="UP001310890"/>
    </source>
</evidence>
<proteinExistence type="predicted"/>
<gene>
    <name evidence="2" type="ORF">LTR62_000904</name>
</gene>
<dbReference type="InterPro" id="IPR046541">
    <property type="entry name" value="DUF6606"/>
</dbReference>
<sequence length="181" mass="19649">MAQYTRDNCHGILLNHVSLPPKLPQEEDYDAELDGTLTRFVVSSLVSFRGFYAMVSVERASIDSAIAMLSTMQQVHITTGAAAVGGINEQKLQSALCELTVNGGNLLLHISAQNAGIIIRKANNTAVFELLELAPRNNAVYFGSGRLRRCFPRCAITVDATGFDQPGFQGTLAYMLAKMSH</sequence>
<accession>A0AAN7T8V5</accession>
<feature type="domain" description="DUF6606" evidence="1">
    <location>
        <begin position="13"/>
        <end position="181"/>
    </location>
</feature>
<protein>
    <recommendedName>
        <fullName evidence="1">DUF6606 domain-containing protein</fullName>
    </recommendedName>
</protein>
<organism evidence="2 3">
    <name type="scientific">Meristemomyces frigidus</name>
    <dbReference type="NCBI Taxonomy" id="1508187"/>
    <lineage>
        <taxon>Eukaryota</taxon>
        <taxon>Fungi</taxon>
        <taxon>Dikarya</taxon>
        <taxon>Ascomycota</taxon>
        <taxon>Pezizomycotina</taxon>
        <taxon>Dothideomycetes</taxon>
        <taxon>Dothideomycetidae</taxon>
        <taxon>Mycosphaerellales</taxon>
        <taxon>Teratosphaeriaceae</taxon>
        <taxon>Meristemomyces</taxon>
    </lineage>
</organism>
<dbReference type="AlphaFoldDB" id="A0AAN7T8V5"/>
<dbReference type="EMBL" id="JAVRRL010000111">
    <property type="protein sequence ID" value="KAK5107669.1"/>
    <property type="molecule type" value="Genomic_DNA"/>
</dbReference>
<evidence type="ECO:0000259" key="1">
    <source>
        <dbReference type="Pfam" id="PF20255"/>
    </source>
</evidence>
<reference evidence="2" key="1">
    <citation type="submission" date="2023-08" db="EMBL/GenBank/DDBJ databases">
        <title>Black Yeasts Isolated from many extreme environments.</title>
        <authorList>
            <person name="Coleine C."/>
            <person name="Stajich J.E."/>
            <person name="Selbmann L."/>
        </authorList>
    </citation>
    <scope>NUCLEOTIDE SEQUENCE</scope>
    <source>
        <strain evidence="2">CCFEE 5401</strain>
    </source>
</reference>
<evidence type="ECO:0000313" key="2">
    <source>
        <dbReference type="EMBL" id="KAK5107669.1"/>
    </source>
</evidence>
<comment type="caution">
    <text evidence="2">The sequence shown here is derived from an EMBL/GenBank/DDBJ whole genome shotgun (WGS) entry which is preliminary data.</text>
</comment>
<dbReference type="Proteomes" id="UP001310890">
    <property type="component" value="Unassembled WGS sequence"/>
</dbReference>
<dbReference type="Pfam" id="PF20255">
    <property type="entry name" value="DUF6606"/>
    <property type="match status" value="1"/>
</dbReference>